<evidence type="ECO:0000259" key="6">
    <source>
        <dbReference type="Pfam" id="PF00496"/>
    </source>
</evidence>
<dbReference type="EMBL" id="JACOPR010000007">
    <property type="protein sequence ID" value="MBC5731403.1"/>
    <property type="molecule type" value="Genomic_DNA"/>
</dbReference>
<keyword evidence="2" id="KW-0813">Transport</keyword>
<evidence type="ECO:0000313" key="8">
    <source>
        <dbReference type="Proteomes" id="UP000660021"/>
    </source>
</evidence>
<evidence type="ECO:0000256" key="2">
    <source>
        <dbReference type="ARBA" id="ARBA00022448"/>
    </source>
</evidence>
<evidence type="ECO:0000256" key="5">
    <source>
        <dbReference type="SAM" id="SignalP"/>
    </source>
</evidence>
<feature type="signal peptide" evidence="5">
    <location>
        <begin position="1"/>
        <end position="18"/>
    </location>
</feature>
<proteinExistence type="inferred from homology"/>
<dbReference type="CDD" id="cd00995">
    <property type="entry name" value="PBP2_NikA_DppA_OppA_like"/>
    <property type="match status" value="1"/>
</dbReference>
<comment type="similarity">
    <text evidence="1">Belongs to the bacterial solute-binding protein 5 family.</text>
</comment>
<evidence type="ECO:0000313" key="7">
    <source>
        <dbReference type="EMBL" id="MBC5731403.1"/>
    </source>
</evidence>
<dbReference type="InterPro" id="IPR039424">
    <property type="entry name" value="SBP_5"/>
</dbReference>
<feature type="domain" description="Solute-binding protein family 5" evidence="6">
    <location>
        <begin position="82"/>
        <end position="421"/>
    </location>
</feature>
<dbReference type="PANTHER" id="PTHR30290">
    <property type="entry name" value="PERIPLASMIC BINDING COMPONENT OF ABC TRANSPORTER"/>
    <property type="match status" value="1"/>
</dbReference>
<dbReference type="SUPFAM" id="SSF53850">
    <property type="entry name" value="Periplasmic binding protein-like II"/>
    <property type="match status" value="1"/>
</dbReference>
<dbReference type="PANTHER" id="PTHR30290:SF9">
    <property type="entry name" value="OLIGOPEPTIDE-BINDING PROTEIN APPA"/>
    <property type="match status" value="1"/>
</dbReference>
<evidence type="ECO:0000256" key="1">
    <source>
        <dbReference type="ARBA" id="ARBA00005695"/>
    </source>
</evidence>
<evidence type="ECO:0000256" key="3">
    <source>
        <dbReference type="ARBA" id="ARBA00022729"/>
    </source>
</evidence>
<dbReference type="Proteomes" id="UP000660021">
    <property type="component" value="Unassembled WGS sequence"/>
</dbReference>
<organism evidence="7 8">
    <name type="scientific">Pseudoflavonifractor hominis</name>
    <dbReference type="NCBI Taxonomy" id="2763059"/>
    <lineage>
        <taxon>Bacteria</taxon>
        <taxon>Bacillati</taxon>
        <taxon>Bacillota</taxon>
        <taxon>Clostridia</taxon>
        <taxon>Eubacteriales</taxon>
        <taxon>Oscillospiraceae</taxon>
        <taxon>Pseudoflavonifractor</taxon>
    </lineage>
</organism>
<sequence length="506" mass="53767">MRLLAAVLLLSTVLSACGEEEPAPTPTQTPTPTATATAQPKEFALPCYPEAGFHPIQGTNRTNLALGGLLYDGLYELDQTFTPQPALATGYTVSEDGLTWTFTLRGGVTFSDGTPMAAADVAASLTQAKTSALYGNRLAGIASVQAGEGAVTVRLTSPNGNLPALLDIPVIRETGGVPLGTGSYVLQQSGESYILQRRNDSWRTPAPALETIPLRTVEEANDLLYAFDTQEISLVGTDSTGVGALGFSGSFETMDYPTTNMLYIGFNTAQGPCRDAAVRQALGRGMDRDSICSALLSRHAVAAMLPAHPVSSVYDAETAGTLNYSLQEMDSILTQAGWSRSDGVYQKGREKLELTLLVNQDNSYKTGVADAIGRDLTAAGVSVTVKKLSWEDFTAALSAGEFDLYLGEVKLSADFDPSPLLSGGALNYGKYNDPTATGLLSAFRAAQGEERTTAAKALYERLGEQAPFAVLCFKNWSMLSQWGQVSNATPTQQNLFYGFGNWSFAN</sequence>
<dbReference type="PIRSF" id="PIRSF002741">
    <property type="entry name" value="MppA"/>
    <property type="match status" value="1"/>
</dbReference>
<reference evidence="7 8" key="1">
    <citation type="submission" date="2020-08" db="EMBL/GenBank/DDBJ databases">
        <title>Genome public.</title>
        <authorList>
            <person name="Liu C."/>
            <person name="Sun Q."/>
        </authorList>
    </citation>
    <scope>NUCLEOTIDE SEQUENCE [LARGE SCALE GENOMIC DNA]</scope>
    <source>
        <strain evidence="7 8">New-38</strain>
    </source>
</reference>
<name>A0ABR7HV91_9FIRM</name>
<keyword evidence="8" id="KW-1185">Reference proteome</keyword>
<dbReference type="Pfam" id="PF00496">
    <property type="entry name" value="SBP_bac_5"/>
    <property type="match status" value="1"/>
</dbReference>
<keyword evidence="3 5" id="KW-0732">Signal</keyword>
<accession>A0ABR7HV91</accession>
<gene>
    <name evidence="7" type="ORF">H8S34_11240</name>
</gene>
<feature type="region of interest" description="Disordered" evidence="4">
    <location>
        <begin position="19"/>
        <end position="38"/>
    </location>
</feature>
<dbReference type="Gene3D" id="3.40.190.10">
    <property type="entry name" value="Periplasmic binding protein-like II"/>
    <property type="match status" value="1"/>
</dbReference>
<comment type="caution">
    <text evidence="7">The sequence shown here is derived from an EMBL/GenBank/DDBJ whole genome shotgun (WGS) entry which is preliminary data.</text>
</comment>
<dbReference type="InterPro" id="IPR000914">
    <property type="entry name" value="SBP_5_dom"/>
</dbReference>
<protein>
    <submittedName>
        <fullName evidence="7">ABC transporter substrate-binding protein</fullName>
    </submittedName>
</protein>
<dbReference type="InterPro" id="IPR030678">
    <property type="entry name" value="Peptide/Ni-bd"/>
</dbReference>
<dbReference type="Gene3D" id="3.90.76.10">
    <property type="entry name" value="Dipeptide-binding Protein, Domain 1"/>
    <property type="match status" value="1"/>
</dbReference>
<dbReference type="PROSITE" id="PS51257">
    <property type="entry name" value="PROKAR_LIPOPROTEIN"/>
    <property type="match status" value="1"/>
</dbReference>
<feature type="chain" id="PRO_5046500688" evidence="5">
    <location>
        <begin position="19"/>
        <end position="506"/>
    </location>
</feature>
<dbReference type="Gene3D" id="3.10.105.10">
    <property type="entry name" value="Dipeptide-binding Protein, Domain 3"/>
    <property type="match status" value="1"/>
</dbReference>
<evidence type="ECO:0000256" key="4">
    <source>
        <dbReference type="SAM" id="MobiDB-lite"/>
    </source>
</evidence>